<sequence length="503" mass="59298">MKNKEYWTKRKANLIYEQMDKAERQADKFDEIYKQSKAYLDKQINKVFDKFQRDYGLSEREARQVLKNMKDQKDLNELRKVIEARPSDPNIQRLLADLDSPAYSYRMKRLERLNDDLDRMRESIYRSEKKGSDAFYSDLMKDSYYKATFDLQQQTGLAYSFSSLPETEIKRLRGLKWTGEGYSDRIWDNTGALASSVKDELLVSLMTGRSTRDTARAIAERFDVGQNNARRLVRTESAFFHNQMELLSYEDAEITKYKFVAVLDKRTSHICQEHDNKVYDTDKAVPGVNYPPLHPWCRSTTIAHDDDIDYSKLERRARNPETGKVEYVPADMSYKEWYDKYVAKDRTKSYNEGMDKSTPKVSSGSISAARGDVEKQKNDFAVRYYNQLRNSDRADVVEKMAKSSKLPYSTVSKALEHILDNKYLLWDYEAFEERMMNFYPHYDMAQSFQRLYMGDPKESDIIMLQHESLESYYMNHKKMDYDEAHKKANIKFNYQEASENGED</sequence>
<dbReference type="PATRIC" id="fig|1303.84.peg.2132"/>
<dbReference type="InterPro" id="IPR006528">
    <property type="entry name" value="Phage_head_morphogenesis_dom"/>
</dbReference>
<name>A0A139QKY5_STROR</name>
<organism evidence="2 3">
    <name type="scientific">Streptococcus oralis</name>
    <dbReference type="NCBI Taxonomy" id="1303"/>
    <lineage>
        <taxon>Bacteria</taxon>
        <taxon>Bacillati</taxon>
        <taxon>Bacillota</taxon>
        <taxon>Bacilli</taxon>
        <taxon>Lactobacillales</taxon>
        <taxon>Streptococcaceae</taxon>
        <taxon>Streptococcus</taxon>
    </lineage>
</organism>
<feature type="domain" description="Phage head morphogenesis" evidence="1">
    <location>
        <begin position="196"/>
        <end position="302"/>
    </location>
</feature>
<gene>
    <name evidence="2" type="ORF">SORDD24_01933</name>
</gene>
<accession>A0A139QKY5</accession>
<dbReference type="AlphaFoldDB" id="A0A139QKY5"/>
<comment type="caution">
    <text evidence="2">The sequence shown here is derived from an EMBL/GenBank/DDBJ whole genome shotgun (WGS) entry which is preliminary data.</text>
</comment>
<protein>
    <submittedName>
        <fullName evidence="2">Phage capsid and scaffold</fullName>
    </submittedName>
</protein>
<reference evidence="2 3" key="1">
    <citation type="submission" date="2016-01" db="EMBL/GenBank/DDBJ databases">
        <title>Highly variable Streptococcus oralis are common among viridans streptococci isolated from primates.</title>
        <authorList>
            <person name="Denapaite D."/>
            <person name="Rieger M."/>
            <person name="Koendgen S."/>
            <person name="Brueckner R."/>
            <person name="Ochigava I."/>
            <person name="Kappeler P."/>
            <person name="Maetz-Rensing K."/>
            <person name="Leendertz F."/>
            <person name="Hakenbeck R."/>
        </authorList>
    </citation>
    <scope>NUCLEOTIDE SEQUENCE [LARGE SCALE GENOMIC DNA]</scope>
    <source>
        <strain evidence="2 3">DD24</strain>
    </source>
</reference>
<dbReference type="EMBL" id="LQZB01000205">
    <property type="protein sequence ID" value="KXU03185.1"/>
    <property type="molecule type" value="Genomic_DNA"/>
</dbReference>
<dbReference type="Pfam" id="PF04233">
    <property type="entry name" value="Phage_Mu_F"/>
    <property type="match status" value="1"/>
</dbReference>
<dbReference type="Proteomes" id="UP000070353">
    <property type="component" value="Unassembled WGS sequence"/>
</dbReference>
<evidence type="ECO:0000313" key="3">
    <source>
        <dbReference type="Proteomes" id="UP000070353"/>
    </source>
</evidence>
<evidence type="ECO:0000259" key="1">
    <source>
        <dbReference type="Pfam" id="PF04233"/>
    </source>
</evidence>
<proteinExistence type="predicted"/>
<dbReference type="NCBIfam" id="TIGR01641">
    <property type="entry name" value="phageSPP1_gp7"/>
    <property type="match status" value="1"/>
</dbReference>
<evidence type="ECO:0000313" key="2">
    <source>
        <dbReference type="EMBL" id="KXU03185.1"/>
    </source>
</evidence>
<dbReference type="RefSeq" id="WP_231082764.1">
    <property type="nucleotide sequence ID" value="NZ_KQ970762.1"/>
</dbReference>